<protein>
    <submittedName>
        <fullName evidence="2">Uncharacterized protein</fullName>
    </submittedName>
</protein>
<feature type="compositionally biased region" description="Low complexity" evidence="1">
    <location>
        <begin position="222"/>
        <end position="251"/>
    </location>
</feature>
<feature type="compositionally biased region" description="Basic residues" evidence="1">
    <location>
        <begin position="1"/>
        <end position="13"/>
    </location>
</feature>
<dbReference type="Proteomes" id="UP001189429">
    <property type="component" value="Unassembled WGS sequence"/>
</dbReference>
<gene>
    <name evidence="2" type="ORF">PCOR1329_LOCUS75074</name>
</gene>
<feature type="region of interest" description="Disordered" evidence="1">
    <location>
        <begin position="194"/>
        <end position="256"/>
    </location>
</feature>
<dbReference type="EMBL" id="CAUYUJ010020226">
    <property type="protein sequence ID" value="CAK0896672.1"/>
    <property type="molecule type" value="Genomic_DNA"/>
</dbReference>
<feature type="non-terminal residue" evidence="2">
    <location>
        <position position="1"/>
    </location>
</feature>
<feature type="compositionally biased region" description="Basic and acidic residues" evidence="1">
    <location>
        <begin position="32"/>
        <end position="44"/>
    </location>
</feature>
<accession>A0ABN9XB47</accession>
<proteinExistence type="predicted"/>
<evidence type="ECO:0000256" key="1">
    <source>
        <dbReference type="SAM" id="MobiDB-lite"/>
    </source>
</evidence>
<feature type="compositionally biased region" description="Basic residues" evidence="1">
    <location>
        <begin position="45"/>
        <end position="58"/>
    </location>
</feature>
<comment type="caution">
    <text evidence="2">The sequence shown here is derived from an EMBL/GenBank/DDBJ whole genome shotgun (WGS) entry which is preliminary data.</text>
</comment>
<sequence length="320" mass="33872">RRGPPALGRRPRARCTWGARGAWPGRRSRRLRLQDVEPAADSRGRPPRRRGGRARAVRRREAAVGLGGRRAEAPAAPRASGRPRRAVCRQRRGSRGACASGALRAVGGGGAPLLLPGVAGAGAAVGAPGEAILVERLPRDWNEEDLNAALLSCGVDLGGEWRERVLVMRSRLGRSTGRALVATAQHAPHVAPAARELEEEGDKVEVQGVAKPSGRWTATTWSPSSSSANASSLSARNRPPAPGAARALPPGAHDHGGALELRQERDVVNVMKMHCGVTVGQLLDYITDCAACEQSYYSDVAVIDVSLAWLGRALALMRAR</sequence>
<keyword evidence="3" id="KW-1185">Reference proteome</keyword>
<evidence type="ECO:0000313" key="2">
    <source>
        <dbReference type="EMBL" id="CAK0896672.1"/>
    </source>
</evidence>
<organism evidence="2 3">
    <name type="scientific">Prorocentrum cordatum</name>
    <dbReference type="NCBI Taxonomy" id="2364126"/>
    <lineage>
        <taxon>Eukaryota</taxon>
        <taxon>Sar</taxon>
        <taxon>Alveolata</taxon>
        <taxon>Dinophyceae</taxon>
        <taxon>Prorocentrales</taxon>
        <taxon>Prorocentraceae</taxon>
        <taxon>Prorocentrum</taxon>
    </lineage>
</organism>
<feature type="region of interest" description="Disordered" evidence="1">
    <location>
        <begin position="1"/>
        <end position="88"/>
    </location>
</feature>
<reference evidence="2" key="1">
    <citation type="submission" date="2023-10" db="EMBL/GenBank/DDBJ databases">
        <authorList>
            <person name="Chen Y."/>
            <person name="Shah S."/>
            <person name="Dougan E. K."/>
            <person name="Thang M."/>
            <person name="Chan C."/>
        </authorList>
    </citation>
    <scope>NUCLEOTIDE SEQUENCE [LARGE SCALE GENOMIC DNA]</scope>
</reference>
<evidence type="ECO:0000313" key="3">
    <source>
        <dbReference type="Proteomes" id="UP001189429"/>
    </source>
</evidence>
<name>A0ABN9XB47_9DINO</name>